<feature type="transmembrane region" description="Helical" evidence="7">
    <location>
        <begin position="258"/>
        <end position="281"/>
    </location>
</feature>
<keyword evidence="5 7" id="KW-1133">Transmembrane helix</keyword>
<keyword evidence="4 7" id="KW-0812">Transmembrane</keyword>
<feature type="transmembrane region" description="Helical" evidence="7">
    <location>
        <begin position="160"/>
        <end position="181"/>
    </location>
</feature>
<evidence type="ECO:0000256" key="7">
    <source>
        <dbReference type="SAM" id="Phobius"/>
    </source>
</evidence>
<evidence type="ECO:0000313" key="8">
    <source>
        <dbReference type="EMBL" id="NEU05989.1"/>
    </source>
</evidence>
<comment type="similarity">
    <text evidence="2">Belongs to the UPF0324 family.</text>
</comment>
<comment type="subcellular location">
    <subcellularLocation>
        <location evidence="1">Cell membrane</location>
        <topology evidence="1">Multi-pass membrane protein</topology>
    </subcellularLocation>
</comment>
<dbReference type="AlphaFoldDB" id="A0A6M0H5R1"/>
<comment type="caution">
    <text evidence="8">The sequence shown here is derived from an EMBL/GenBank/DDBJ whole genome shotgun (WGS) entry which is preliminary data.</text>
</comment>
<proteinExistence type="inferred from homology"/>
<evidence type="ECO:0000256" key="1">
    <source>
        <dbReference type="ARBA" id="ARBA00004651"/>
    </source>
</evidence>
<dbReference type="PANTHER" id="PTHR30106:SF2">
    <property type="entry name" value="UPF0324 INNER MEMBRANE PROTEIN YEIH"/>
    <property type="match status" value="1"/>
</dbReference>
<keyword evidence="6 7" id="KW-0472">Membrane</keyword>
<evidence type="ECO:0000256" key="6">
    <source>
        <dbReference type="ARBA" id="ARBA00023136"/>
    </source>
</evidence>
<sequence length="339" mass="36443">MNKRFNNFIDKGFEILPGLLISIIVAYISIALSKFLPKLGASSISIFLGMALGNTCLHKKSFQKGYKFAETDLLAYSIVLLGGTLSVSTILNLGLSGIAFIVCQMSVTIFAALMIGKKLGFSDNFRFLMASGNAVCGSSAIGATAPAINATDDEKGISIAIVNVTGVILMISLPLISGLLYNHETFKTSAMIGGILQSVGQVVASGAMVNDSVKDLSSIFKIVRIILLVVVVLFLETLKNKKTNKDNNINPKKKKFNIPWYVIGFFITCALFSFNIIPVSLSKSFKVLSNNLEIIALAAIGLRVNFKELIKHGKSVSLYGLFIGIIQILSAITLIGIFL</sequence>
<protein>
    <submittedName>
        <fullName evidence="8">Putative sulfate exporter family transporter</fullName>
    </submittedName>
</protein>
<evidence type="ECO:0000256" key="3">
    <source>
        <dbReference type="ARBA" id="ARBA00022475"/>
    </source>
</evidence>
<feature type="transmembrane region" description="Helical" evidence="7">
    <location>
        <begin position="318"/>
        <end position="338"/>
    </location>
</feature>
<dbReference type="RefSeq" id="WP_061995952.1">
    <property type="nucleotide sequence ID" value="NZ_JAAGPU010000030.1"/>
</dbReference>
<evidence type="ECO:0000313" key="9">
    <source>
        <dbReference type="Proteomes" id="UP000481872"/>
    </source>
</evidence>
<feature type="transmembrane region" description="Helical" evidence="7">
    <location>
        <begin position="39"/>
        <end position="57"/>
    </location>
</feature>
<dbReference type="PANTHER" id="PTHR30106">
    <property type="entry name" value="INNER MEMBRANE PROTEIN YEIH-RELATED"/>
    <property type="match status" value="1"/>
</dbReference>
<keyword evidence="9" id="KW-1185">Reference proteome</keyword>
<accession>A0A6M0H5R1</accession>
<feature type="transmembrane region" description="Helical" evidence="7">
    <location>
        <begin position="219"/>
        <end position="238"/>
    </location>
</feature>
<dbReference type="Proteomes" id="UP000481872">
    <property type="component" value="Unassembled WGS sequence"/>
</dbReference>
<dbReference type="Pfam" id="PF03601">
    <property type="entry name" value="Cons_hypoth698"/>
    <property type="match status" value="1"/>
</dbReference>
<feature type="transmembrane region" description="Helical" evidence="7">
    <location>
        <begin position="73"/>
        <end position="91"/>
    </location>
</feature>
<dbReference type="GO" id="GO:0005886">
    <property type="term" value="C:plasma membrane"/>
    <property type="evidence" value="ECO:0007669"/>
    <property type="project" value="UniProtKB-SubCell"/>
</dbReference>
<dbReference type="EMBL" id="JAAGPU010000030">
    <property type="protein sequence ID" value="NEU05989.1"/>
    <property type="molecule type" value="Genomic_DNA"/>
</dbReference>
<name>A0A6M0H5R1_9CLOT</name>
<dbReference type="InterPro" id="IPR018383">
    <property type="entry name" value="UPF0324_pro"/>
</dbReference>
<evidence type="ECO:0000256" key="2">
    <source>
        <dbReference type="ARBA" id="ARBA00007977"/>
    </source>
</evidence>
<evidence type="ECO:0000256" key="4">
    <source>
        <dbReference type="ARBA" id="ARBA00022692"/>
    </source>
</evidence>
<feature type="transmembrane region" description="Helical" evidence="7">
    <location>
        <begin position="127"/>
        <end position="148"/>
    </location>
</feature>
<reference evidence="8 9" key="1">
    <citation type="submission" date="2020-02" db="EMBL/GenBank/DDBJ databases">
        <title>Genome assembly of a novel Clostridium senegalense strain.</title>
        <authorList>
            <person name="Gupta T.B."/>
            <person name="Jauregui R."/>
            <person name="Maclean P."/>
            <person name="Nawarathana A."/>
            <person name="Brightwell G."/>
        </authorList>
    </citation>
    <scope>NUCLEOTIDE SEQUENCE [LARGE SCALE GENOMIC DNA]</scope>
    <source>
        <strain evidence="8 9">AGRFS4</strain>
    </source>
</reference>
<feature type="transmembrane region" description="Helical" evidence="7">
    <location>
        <begin position="12"/>
        <end position="33"/>
    </location>
</feature>
<keyword evidence="3" id="KW-1003">Cell membrane</keyword>
<organism evidence="8 9">
    <name type="scientific">Clostridium senegalense</name>
    <dbReference type="NCBI Taxonomy" id="1465809"/>
    <lineage>
        <taxon>Bacteria</taxon>
        <taxon>Bacillati</taxon>
        <taxon>Bacillota</taxon>
        <taxon>Clostridia</taxon>
        <taxon>Eubacteriales</taxon>
        <taxon>Clostridiaceae</taxon>
        <taxon>Clostridium</taxon>
    </lineage>
</organism>
<feature type="transmembrane region" description="Helical" evidence="7">
    <location>
        <begin position="97"/>
        <end position="115"/>
    </location>
</feature>
<evidence type="ECO:0000256" key="5">
    <source>
        <dbReference type="ARBA" id="ARBA00022989"/>
    </source>
</evidence>
<gene>
    <name evidence="8" type="ORF">G3M99_14225</name>
</gene>